<feature type="domain" description="B box-type" evidence="4">
    <location>
        <begin position="40"/>
        <end position="82"/>
    </location>
</feature>
<organism evidence="6 7">
    <name type="scientific">Pseudolycoriella hygida</name>
    <dbReference type="NCBI Taxonomy" id="35572"/>
    <lineage>
        <taxon>Eukaryota</taxon>
        <taxon>Metazoa</taxon>
        <taxon>Ecdysozoa</taxon>
        <taxon>Arthropoda</taxon>
        <taxon>Hexapoda</taxon>
        <taxon>Insecta</taxon>
        <taxon>Pterygota</taxon>
        <taxon>Neoptera</taxon>
        <taxon>Endopterygota</taxon>
        <taxon>Diptera</taxon>
        <taxon>Nematocera</taxon>
        <taxon>Sciaroidea</taxon>
        <taxon>Sciaridae</taxon>
        <taxon>Pseudolycoriella</taxon>
    </lineage>
</organism>
<dbReference type="InterPro" id="IPR003649">
    <property type="entry name" value="Bbox_C"/>
</dbReference>
<keyword evidence="1" id="KW-0863">Zinc-finger</keyword>
<evidence type="ECO:0000256" key="2">
    <source>
        <dbReference type="SAM" id="Coils"/>
    </source>
</evidence>
<dbReference type="SMART" id="SM00336">
    <property type="entry name" value="BBOX"/>
    <property type="match status" value="1"/>
</dbReference>
<dbReference type="GO" id="GO:0008270">
    <property type="term" value="F:zinc ion binding"/>
    <property type="evidence" value="ECO:0007669"/>
    <property type="project" value="UniProtKB-KW"/>
</dbReference>
<feature type="compositionally biased region" description="Polar residues" evidence="3">
    <location>
        <begin position="620"/>
        <end position="631"/>
    </location>
</feature>
<keyword evidence="2" id="KW-0175">Coiled coil</keyword>
<dbReference type="SMART" id="SM00502">
    <property type="entry name" value="BBC"/>
    <property type="match status" value="1"/>
</dbReference>
<dbReference type="GO" id="GO:0016235">
    <property type="term" value="C:aggresome"/>
    <property type="evidence" value="ECO:0007669"/>
    <property type="project" value="TreeGrafter"/>
</dbReference>
<evidence type="ECO:0000256" key="3">
    <source>
        <dbReference type="SAM" id="MobiDB-lite"/>
    </source>
</evidence>
<dbReference type="GO" id="GO:0005778">
    <property type="term" value="C:peroxisomal membrane"/>
    <property type="evidence" value="ECO:0007669"/>
    <property type="project" value="TreeGrafter"/>
</dbReference>
<dbReference type="InterPro" id="IPR000315">
    <property type="entry name" value="Znf_B-box"/>
</dbReference>
<dbReference type="GO" id="GO:0006513">
    <property type="term" value="P:protein monoubiquitination"/>
    <property type="evidence" value="ECO:0007669"/>
    <property type="project" value="TreeGrafter"/>
</dbReference>
<dbReference type="PROSITE" id="PS50119">
    <property type="entry name" value="ZF_BBOX"/>
    <property type="match status" value="1"/>
</dbReference>
<dbReference type="CDD" id="cd03773">
    <property type="entry name" value="MATH_TRIM37"/>
    <property type="match status" value="1"/>
</dbReference>
<dbReference type="SUPFAM" id="SSF57845">
    <property type="entry name" value="B-box zinc-binding domain"/>
    <property type="match status" value="1"/>
</dbReference>
<keyword evidence="1" id="KW-0862">Zinc</keyword>
<dbReference type="GO" id="GO:0005164">
    <property type="term" value="F:tumor necrosis factor receptor binding"/>
    <property type="evidence" value="ECO:0007669"/>
    <property type="project" value="TreeGrafter"/>
</dbReference>
<keyword evidence="1" id="KW-0479">Metal-binding</keyword>
<dbReference type="InterPro" id="IPR053003">
    <property type="entry name" value="TRIM_RBCC_E3_ubiq-ligases"/>
</dbReference>
<dbReference type="CDD" id="cd19779">
    <property type="entry name" value="Bbox2_TRIM37_C-VIII"/>
    <property type="match status" value="1"/>
</dbReference>
<dbReference type="Gene3D" id="3.30.160.60">
    <property type="entry name" value="Classic Zinc Finger"/>
    <property type="match status" value="1"/>
</dbReference>
<feature type="region of interest" description="Disordered" evidence="3">
    <location>
        <begin position="507"/>
        <end position="544"/>
    </location>
</feature>
<sequence>ASLHVNELVNCRWFEEVALQVENLQQICSNIKANSLSSTNENDQCSSHNEKLSVYCWTCKCCICHQCALWGGTHSGHTFKQLELVYETHIAQVKEEVSQLRSHLRDIVGLVLDVEKNVETVRNAKDERVREIRNAVELIVGRLDAQLKNKLLTLMRQKNSLTQETEQLEHLLQEIEHQLNTGSRSQLIMKSPELLKMIYQVRLKPMSYLVTAPVPANFISEIVPPYDTGTFVMEKFTTMQQKGVPVYSNPLQVNGLHWRLKVYPYGNGAVRGEYLSVFLELTMGYPETSKYEYRVQMIHQSSSKIIQREFVSDFEVGECWGYNRFFRLDLLASEGYLNILNDTLELRFQVRPSTFYQRCRDQQWYITQLLHKQSHHNLEIKELKDRLKREINRNRTTKQKQSSGSGSCDSSSPSNSCANDEQKRGAASPSSLPSSPHGLFDLKHSEAATVDNKTENDDILLGIFDSSCDKANANGTKSSTPTHSFQLGLKLSQIGLSLSSPNLRVPTSLFSSSDSEESSANEGGKAKNVQQKNIHEQQQHNRVRDEFLLIDGNEDTISGENDVEYAEFSMIHQVPAQAAKSANNRSDETSALDEEIVLRLFDDLQTQGASASNDNKKFSAANSRSTHSYHTKSGVSDCLLEPSIQNIPPAKNSLLASINLCNSIDSNRMNDGASNLRTNHTYMGNTDELPSWNSQEAYARFDKLLHTIQFSPVSQPKFKNRSCFDKNVSKNGAPVPSQKTHYDTKQSIPYQSFERDGFLTDNDSTVDQLLDELNMAEEYSNHRNSHKISSDAATVTLETGHCWDPLERNNFFKKSIDSNNQYHDHNAKHRYSTSSYGPSLSHRNAPVNIDLGQSSKHSIFTSRVHEAGNDSARSLISGWSYRQPIAMQSVKPSVTASNPNKRKSSSSKSRTSSQVNMSFLTESERLAKTDLFLLPSDGSHLFSGMVDTSPSDDDEYLPELQDIPPEPSLRSQLEPKSYAIAIKPDESENGKTKERSVEITCSNIRLWKFPILSWFIPITKDLKMRAVVFTICALILCLIQINCAVPIKELPNDESLNESILQDSDNNGNTKRASRQVAVNVGPVGVGVGPFGGVGVRVGRLFNLGVAPSYPIAYAPVVPLAYPAPVPFANPGGYSYRSNYHYNYSY</sequence>
<dbReference type="SMART" id="SM00061">
    <property type="entry name" value="MATH"/>
    <property type="match status" value="1"/>
</dbReference>
<dbReference type="GO" id="GO:0061630">
    <property type="term" value="F:ubiquitin protein ligase activity"/>
    <property type="evidence" value="ECO:0007669"/>
    <property type="project" value="TreeGrafter"/>
</dbReference>
<dbReference type="PANTHER" id="PTHR36754:SF2">
    <property type="entry name" value="E3 UBIQUITIN-PROTEIN LIGASE TRIM37"/>
    <property type="match status" value="1"/>
</dbReference>
<reference evidence="6" key="1">
    <citation type="submission" date="2022-07" db="EMBL/GenBank/DDBJ databases">
        <authorList>
            <person name="Trinca V."/>
            <person name="Uliana J.V.C."/>
            <person name="Torres T.T."/>
            <person name="Ward R.J."/>
            <person name="Monesi N."/>
        </authorList>
    </citation>
    <scope>NUCLEOTIDE SEQUENCE</scope>
    <source>
        <strain evidence="6">HSMRA1968</strain>
        <tissue evidence="6">Whole embryos</tissue>
    </source>
</reference>
<dbReference type="Pfam" id="PF22486">
    <property type="entry name" value="MATH_2"/>
    <property type="match status" value="1"/>
</dbReference>
<comment type="caution">
    <text evidence="6">The sequence shown here is derived from an EMBL/GenBank/DDBJ whole genome shotgun (WGS) entry which is preliminary data.</text>
</comment>
<dbReference type="InterPro" id="IPR008974">
    <property type="entry name" value="TRAF-like"/>
</dbReference>
<dbReference type="PANTHER" id="PTHR36754">
    <property type="entry name" value="E3 UBIQUITIN-PROTEIN LIGASE TRIM37"/>
    <property type="match status" value="1"/>
</dbReference>
<feature type="compositionally biased region" description="Basic and acidic residues" evidence="3">
    <location>
        <begin position="533"/>
        <end position="544"/>
    </location>
</feature>
<feature type="region of interest" description="Disordered" evidence="3">
    <location>
        <begin position="890"/>
        <end position="916"/>
    </location>
</feature>
<evidence type="ECO:0000313" key="6">
    <source>
        <dbReference type="EMBL" id="KAJ6641457.1"/>
    </source>
</evidence>
<protein>
    <submittedName>
        <fullName evidence="6">E3 ubiquitin-protein ligase TRIM37</fullName>
    </submittedName>
</protein>
<dbReference type="GO" id="GO:0070842">
    <property type="term" value="P:aggresome assembly"/>
    <property type="evidence" value="ECO:0007669"/>
    <property type="project" value="TreeGrafter"/>
</dbReference>
<evidence type="ECO:0000259" key="4">
    <source>
        <dbReference type="PROSITE" id="PS50119"/>
    </source>
</evidence>
<dbReference type="InterPro" id="IPR037299">
    <property type="entry name" value="TRIM37_MATH"/>
</dbReference>
<name>A0A9Q0S0Y4_9DIPT</name>
<dbReference type="AlphaFoldDB" id="A0A9Q0S0Y4"/>
<evidence type="ECO:0000313" key="7">
    <source>
        <dbReference type="Proteomes" id="UP001151699"/>
    </source>
</evidence>
<dbReference type="OrthoDB" id="192247at2759"/>
<feature type="region of interest" description="Disordered" evidence="3">
    <location>
        <begin position="609"/>
        <end position="631"/>
    </location>
</feature>
<dbReference type="PROSITE" id="PS50144">
    <property type="entry name" value="MATH"/>
    <property type="match status" value="1"/>
</dbReference>
<feature type="compositionally biased region" description="Polar residues" evidence="3">
    <location>
        <begin position="890"/>
        <end position="899"/>
    </location>
</feature>
<dbReference type="Pfam" id="PF00643">
    <property type="entry name" value="zf-B_box"/>
    <property type="match status" value="1"/>
</dbReference>
<feature type="compositionally biased region" description="Low complexity" evidence="3">
    <location>
        <begin position="402"/>
        <end position="419"/>
    </location>
</feature>
<evidence type="ECO:0000259" key="5">
    <source>
        <dbReference type="PROSITE" id="PS50144"/>
    </source>
</evidence>
<feature type="coiled-coil region" evidence="2">
    <location>
        <begin position="144"/>
        <end position="181"/>
    </location>
</feature>
<dbReference type="Proteomes" id="UP001151699">
    <property type="component" value="Chromosome B"/>
</dbReference>
<accession>A0A9Q0S0Y4</accession>
<dbReference type="SUPFAM" id="SSF49599">
    <property type="entry name" value="TRAF domain-like"/>
    <property type="match status" value="1"/>
</dbReference>
<feature type="region of interest" description="Disordered" evidence="3">
    <location>
        <begin position="393"/>
        <end position="440"/>
    </location>
</feature>
<evidence type="ECO:0000256" key="1">
    <source>
        <dbReference type="PROSITE-ProRule" id="PRU00024"/>
    </source>
</evidence>
<feature type="domain" description="MATH" evidence="5">
    <location>
        <begin position="226"/>
        <end position="350"/>
    </location>
</feature>
<dbReference type="EMBL" id="WJQU01000002">
    <property type="protein sequence ID" value="KAJ6641457.1"/>
    <property type="molecule type" value="Genomic_DNA"/>
</dbReference>
<dbReference type="GO" id="GO:0051865">
    <property type="term" value="P:protein autoubiquitination"/>
    <property type="evidence" value="ECO:0007669"/>
    <property type="project" value="TreeGrafter"/>
</dbReference>
<dbReference type="GO" id="GO:0031625">
    <property type="term" value="F:ubiquitin protein ligase binding"/>
    <property type="evidence" value="ECO:0007669"/>
    <property type="project" value="TreeGrafter"/>
</dbReference>
<gene>
    <name evidence="6" type="primary">Trim37</name>
    <name evidence="6" type="ORF">Bhyg_06396</name>
</gene>
<keyword evidence="7" id="KW-1185">Reference proteome</keyword>
<proteinExistence type="predicted"/>
<feature type="non-terminal residue" evidence="6">
    <location>
        <position position="1146"/>
    </location>
</feature>
<dbReference type="Gene3D" id="2.60.210.10">
    <property type="entry name" value="Apoptosis, Tumor Necrosis Factor Receptor Associated Protein 2, Chain A"/>
    <property type="match status" value="1"/>
</dbReference>
<dbReference type="InterPro" id="IPR002083">
    <property type="entry name" value="MATH/TRAF_dom"/>
</dbReference>